<evidence type="ECO:0000313" key="9">
    <source>
        <dbReference type="EMBL" id="KAJ1358298.1"/>
    </source>
</evidence>
<dbReference type="PANTHER" id="PTHR21461">
    <property type="entry name" value="GLYCOSYLTRANSFERASE FAMILY 92 PROTEIN"/>
    <property type="match status" value="1"/>
</dbReference>
<dbReference type="GO" id="GO:0016757">
    <property type="term" value="F:glycosyltransferase activity"/>
    <property type="evidence" value="ECO:0007669"/>
    <property type="project" value="UniProtKB-UniRule"/>
</dbReference>
<reference evidence="9" key="1">
    <citation type="submission" date="2021-06" db="EMBL/GenBank/DDBJ databases">
        <title>Parelaphostrongylus tenuis whole genome reference sequence.</title>
        <authorList>
            <person name="Garwood T.J."/>
            <person name="Larsen P.A."/>
            <person name="Fountain-Jones N.M."/>
            <person name="Garbe J.R."/>
            <person name="Macchietto M.G."/>
            <person name="Kania S.A."/>
            <person name="Gerhold R.W."/>
            <person name="Richards J.E."/>
            <person name="Wolf T.M."/>
        </authorList>
    </citation>
    <scope>NUCLEOTIDE SEQUENCE</scope>
    <source>
        <strain evidence="9">MNPRO001-30</strain>
        <tissue evidence="9">Meninges</tissue>
    </source>
</reference>
<keyword evidence="7" id="KW-0472">Membrane</keyword>
<comment type="subcellular location">
    <subcellularLocation>
        <location evidence="1">Membrane</location>
        <topology evidence="1">Single-pass membrane protein</topology>
    </subcellularLocation>
</comment>
<protein>
    <recommendedName>
        <fullName evidence="8">Glycosyltransferase family 92 protein</fullName>
        <ecNumber evidence="8">2.4.1.-</ecNumber>
    </recommendedName>
</protein>
<evidence type="ECO:0000256" key="1">
    <source>
        <dbReference type="ARBA" id="ARBA00004167"/>
    </source>
</evidence>
<keyword evidence="5" id="KW-0812">Transmembrane</keyword>
<comment type="caution">
    <text evidence="9">The sequence shown here is derived from an EMBL/GenBank/DDBJ whole genome shotgun (WGS) entry which is preliminary data.</text>
</comment>
<dbReference type="GO" id="GO:0016020">
    <property type="term" value="C:membrane"/>
    <property type="evidence" value="ECO:0007669"/>
    <property type="project" value="UniProtKB-SubCell"/>
</dbReference>
<sequence>MTETRSIVVISTTNGGKLCQFTIFSVCLAPIYDTMPQWLLLAEFIEHHKLQGVTYFYIYIKEMEGYTRTLIDDYVRTGDAEVIILHDRFMRDDPRWKLPHLQVSGNGR</sequence>
<evidence type="ECO:0000256" key="7">
    <source>
        <dbReference type="ARBA" id="ARBA00023136"/>
    </source>
</evidence>
<accession>A0AAD5MKD0</accession>
<evidence type="ECO:0000256" key="3">
    <source>
        <dbReference type="ARBA" id="ARBA00022676"/>
    </source>
</evidence>
<dbReference type="InterPro" id="IPR008166">
    <property type="entry name" value="Glyco_transf_92"/>
</dbReference>
<keyword evidence="3 8" id="KW-0328">Glycosyltransferase</keyword>
<evidence type="ECO:0000256" key="2">
    <source>
        <dbReference type="ARBA" id="ARBA00007647"/>
    </source>
</evidence>
<dbReference type="PANTHER" id="PTHR21461:SF40">
    <property type="entry name" value="GLYCOSYLTRANSFERASE FAMILY 92 PROTEIN"/>
    <property type="match status" value="1"/>
</dbReference>
<gene>
    <name evidence="9" type="ORF">KIN20_016700</name>
</gene>
<dbReference type="AlphaFoldDB" id="A0AAD5MKD0"/>
<dbReference type="Pfam" id="PF01697">
    <property type="entry name" value="Glyco_transf_92"/>
    <property type="match status" value="1"/>
</dbReference>
<organism evidence="9 10">
    <name type="scientific">Parelaphostrongylus tenuis</name>
    <name type="common">Meningeal worm</name>
    <dbReference type="NCBI Taxonomy" id="148309"/>
    <lineage>
        <taxon>Eukaryota</taxon>
        <taxon>Metazoa</taxon>
        <taxon>Ecdysozoa</taxon>
        <taxon>Nematoda</taxon>
        <taxon>Chromadorea</taxon>
        <taxon>Rhabditida</taxon>
        <taxon>Rhabditina</taxon>
        <taxon>Rhabditomorpha</taxon>
        <taxon>Strongyloidea</taxon>
        <taxon>Metastrongylidae</taxon>
        <taxon>Parelaphostrongylus</taxon>
    </lineage>
</organism>
<name>A0AAD5MKD0_PARTN</name>
<dbReference type="Proteomes" id="UP001196413">
    <property type="component" value="Unassembled WGS sequence"/>
</dbReference>
<evidence type="ECO:0000256" key="8">
    <source>
        <dbReference type="RuleBase" id="RU366017"/>
    </source>
</evidence>
<dbReference type="GO" id="GO:0005737">
    <property type="term" value="C:cytoplasm"/>
    <property type="evidence" value="ECO:0007669"/>
    <property type="project" value="TreeGrafter"/>
</dbReference>
<keyword evidence="4 8" id="KW-0808">Transferase</keyword>
<dbReference type="EC" id="2.4.1.-" evidence="8"/>
<evidence type="ECO:0000256" key="5">
    <source>
        <dbReference type="ARBA" id="ARBA00022692"/>
    </source>
</evidence>
<evidence type="ECO:0000313" key="10">
    <source>
        <dbReference type="Proteomes" id="UP001196413"/>
    </source>
</evidence>
<comment type="similarity">
    <text evidence="2 8">Belongs to the glycosyltransferase 92 family.</text>
</comment>
<proteinExistence type="inferred from homology"/>
<evidence type="ECO:0000256" key="4">
    <source>
        <dbReference type="ARBA" id="ARBA00022679"/>
    </source>
</evidence>
<keyword evidence="10" id="KW-1185">Reference proteome</keyword>
<dbReference type="EMBL" id="JAHQIW010003358">
    <property type="protein sequence ID" value="KAJ1358298.1"/>
    <property type="molecule type" value="Genomic_DNA"/>
</dbReference>
<keyword evidence="6" id="KW-1133">Transmembrane helix</keyword>
<evidence type="ECO:0000256" key="6">
    <source>
        <dbReference type="ARBA" id="ARBA00022989"/>
    </source>
</evidence>